<gene>
    <name evidence="3" type="ORF">R5R35_003326</name>
</gene>
<accession>A0AAN9VJP4</accession>
<reference evidence="3 4" key="1">
    <citation type="submission" date="2024-03" db="EMBL/GenBank/DDBJ databases">
        <title>The genome assembly and annotation of the cricket Gryllus longicercus Weissman &amp; Gray.</title>
        <authorList>
            <person name="Szrajer S."/>
            <person name="Gray D."/>
            <person name="Ylla G."/>
        </authorList>
    </citation>
    <scope>NUCLEOTIDE SEQUENCE [LARGE SCALE GENOMIC DNA]</scope>
    <source>
        <strain evidence="3">DAG 2021-001</strain>
        <tissue evidence="3">Whole body minus gut</tissue>
    </source>
</reference>
<dbReference type="Proteomes" id="UP001378592">
    <property type="component" value="Unassembled WGS sequence"/>
</dbReference>
<dbReference type="Gene3D" id="1.10.2080.10">
    <property type="entry name" value="Insect odorant-binding protein A10/Ejaculatory bulb-specific protein 3"/>
    <property type="match status" value="1"/>
</dbReference>
<keyword evidence="4" id="KW-1185">Reference proteome</keyword>
<feature type="region of interest" description="Disordered" evidence="1">
    <location>
        <begin position="122"/>
        <end position="153"/>
    </location>
</feature>
<organism evidence="3 4">
    <name type="scientific">Gryllus longicercus</name>
    <dbReference type="NCBI Taxonomy" id="2509291"/>
    <lineage>
        <taxon>Eukaryota</taxon>
        <taxon>Metazoa</taxon>
        <taxon>Ecdysozoa</taxon>
        <taxon>Arthropoda</taxon>
        <taxon>Hexapoda</taxon>
        <taxon>Insecta</taxon>
        <taxon>Pterygota</taxon>
        <taxon>Neoptera</taxon>
        <taxon>Polyneoptera</taxon>
        <taxon>Orthoptera</taxon>
        <taxon>Ensifera</taxon>
        <taxon>Gryllidea</taxon>
        <taxon>Grylloidea</taxon>
        <taxon>Gryllidae</taxon>
        <taxon>Gryllinae</taxon>
        <taxon>Gryllus</taxon>
    </lineage>
</organism>
<dbReference type="PANTHER" id="PTHR11257:SF9">
    <property type="entry name" value="CHEMOSENSORY PROTEIN 13"/>
    <property type="match status" value="1"/>
</dbReference>
<feature type="compositionally biased region" description="Low complexity" evidence="1">
    <location>
        <begin position="316"/>
        <end position="326"/>
    </location>
</feature>
<protein>
    <recommendedName>
        <fullName evidence="5">Chemosensory protein</fullName>
    </recommendedName>
</protein>
<feature type="chain" id="PRO_5042896068" description="Chemosensory protein" evidence="2">
    <location>
        <begin position="27"/>
        <end position="479"/>
    </location>
</feature>
<dbReference type="InterPro" id="IPR036682">
    <property type="entry name" value="OS_D_A10/PebIII_sf"/>
</dbReference>
<dbReference type="EMBL" id="JAZDUA010000218">
    <property type="protein sequence ID" value="KAK7863842.1"/>
    <property type="molecule type" value="Genomic_DNA"/>
</dbReference>
<feature type="signal peptide" evidence="2">
    <location>
        <begin position="1"/>
        <end position="26"/>
    </location>
</feature>
<sequence length="479" mass="48929">MPRPVASSLPALLLALWLAAAAAAAAAPDAAQRTRYTTRFDHIDLERILSSRRLVANYVDCLLGRKRCPPEGAELKRVLPDALATRCARCSERQRDAAVRAIRLLRQRYPELWAPLQAKWDPSGEHTRRLEQATARRASTPRAAPTGSAPVAARAESVKSASVSAPHTALAATSASNIAAAAVDKRRGRLQQASAPRASKPRTSTVVPAAGESATAAGTDSLYLADATPIIYVTSTASPASAVRTDSVILSTNNTYLTPVAASLTSAARTNSVGPAPAAVSHTVPDRPVAANTAAAHKRGRFELAAVRRAITPRTLPAAPAALPTPGSGGGSATAAGTDSVNLADATHNTYVTPTASPASAVNLGFPSLAPASLTIPDSPIAESASNTASATDKPRSRSIVPVTPSAWLTAHGSVPATTWTPAVSTAKISATARPIPVVLTATSTKIDPQVSPTTAAPAEAGSIPAAKINSVIPAAVSS</sequence>
<dbReference type="InterPro" id="IPR005055">
    <property type="entry name" value="A10/PebIII"/>
</dbReference>
<keyword evidence="2" id="KW-0732">Signal</keyword>
<feature type="compositionally biased region" description="Basic and acidic residues" evidence="1">
    <location>
        <begin position="122"/>
        <end position="131"/>
    </location>
</feature>
<dbReference type="SUPFAM" id="SSF100910">
    <property type="entry name" value="Chemosensory protein Csp2"/>
    <property type="match status" value="1"/>
</dbReference>
<dbReference type="AlphaFoldDB" id="A0AAN9VJP4"/>
<dbReference type="Pfam" id="PF03392">
    <property type="entry name" value="OS-D"/>
    <property type="match status" value="1"/>
</dbReference>
<evidence type="ECO:0000256" key="2">
    <source>
        <dbReference type="SAM" id="SignalP"/>
    </source>
</evidence>
<name>A0AAN9VJP4_9ORTH</name>
<evidence type="ECO:0000313" key="3">
    <source>
        <dbReference type="EMBL" id="KAK7863842.1"/>
    </source>
</evidence>
<evidence type="ECO:0000313" key="4">
    <source>
        <dbReference type="Proteomes" id="UP001378592"/>
    </source>
</evidence>
<evidence type="ECO:0008006" key="5">
    <source>
        <dbReference type="Google" id="ProtNLM"/>
    </source>
</evidence>
<proteinExistence type="predicted"/>
<feature type="region of interest" description="Disordered" evidence="1">
    <location>
        <begin position="186"/>
        <end position="212"/>
    </location>
</feature>
<dbReference type="PANTHER" id="PTHR11257">
    <property type="entry name" value="CHEMOSENSORY PROTEIN-RELATED"/>
    <property type="match status" value="1"/>
</dbReference>
<feature type="compositionally biased region" description="Low complexity" evidence="1">
    <location>
        <begin position="133"/>
        <end position="146"/>
    </location>
</feature>
<feature type="region of interest" description="Disordered" evidence="1">
    <location>
        <begin position="316"/>
        <end position="336"/>
    </location>
</feature>
<comment type="caution">
    <text evidence="3">The sequence shown here is derived from an EMBL/GenBank/DDBJ whole genome shotgun (WGS) entry which is preliminary data.</text>
</comment>
<evidence type="ECO:0000256" key="1">
    <source>
        <dbReference type="SAM" id="MobiDB-lite"/>
    </source>
</evidence>